<feature type="compositionally biased region" description="Polar residues" evidence="9">
    <location>
        <begin position="754"/>
        <end position="763"/>
    </location>
</feature>
<feature type="binding site" evidence="8">
    <location>
        <position position="382"/>
    </location>
    <ligand>
        <name>Zn(2+)</name>
        <dbReference type="ChEBI" id="CHEBI:29105"/>
        <note>catalytic</note>
    </ligand>
</feature>
<feature type="compositionally biased region" description="Polar residues" evidence="9">
    <location>
        <begin position="770"/>
        <end position="788"/>
    </location>
</feature>
<evidence type="ECO:0000313" key="16">
    <source>
        <dbReference type="Proteomes" id="UP000694569"/>
    </source>
</evidence>
<keyword evidence="4 10" id="KW-0472">Membrane</keyword>
<dbReference type="PANTHER" id="PTHR11905">
    <property type="entry name" value="ADAM A DISINTEGRIN AND METALLOPROTEASE DOMAIN"/>
    <property type="match status" value="1"/>
</dbReference>
<evidence type="ECO:0000313" key="15">
    <source>
        <dbReference type="Ensembl" id="ENSLLEP00000046623.1"/>
    </source>
</evidence>
<comment type="caution">
    <text evidence="7">Lacks conserved residue(s) required for the propagation of feature annotation.</text>
</comment>
<dbReference type="InterPro" id="IPR001762">
    <property type="entry name" value="Disintegrin_dom"/>
</dbReference>
<comment type="subcellular location">
    <subcellularLocation>
        <location evidence="1">Membrane</location>
        <topology evidence="1">Single-pass type I membrane protein</topology>
    </subcellularLocation>
</comment>
<dbReference type="Gene3D" id="3.40.390.10">
    <property type="entry name" value="Collagenase (Catalytic Domain)"/>
    <property type="match status" value="1"/>
</dbReference>
<evidence type="ECO:0000256" key="5">
    <source>
        <dbReference type="ARBA" id="ARBA00023157"/>
    </source>
</evidence>
<dbReference type="PROSITE" id="PS50214">
    <property type="entry name" value="DISINTEGRIN_2"/>
    <property type="match status" value="1"/>
</dbReference>
<evidence type="ECO:0000256" key="4">
    <source>
        <dbReference type="ARBA" id="ARBA00023136"/>
    </source>
</evidence>
<feature type="compositionally biased region" description="Pro residues" evidence="9">
    <location>
        <begin position="792"/>
        <end position="814"/>
    </location>
</feature>
<feature type="chain" id="PRO_5034940740" description="Disintegrin and metalloproteinase domain-containing protein 9-like" evidence="11">
    <location>
        <begin position="25"/>
        <end position="825"/>
    </location>
</feature>
<dbReference type="AlphaFoldDB" id="A0A8C5R2N5"/>
<sequence length="825" mass="90239">MQSREKILPFWFLFFFLLRNRSTMQDVVCHTAQLKCSPAMWKPQVALLWLLIIWVENQAFGLSLQNIVFPQKVEERVKRQLDARNEEQGEEDRVSYSIETSNGTLVLNLQRNRGFVSEDFGRFTYSTDGGLQTLNGSGLTHSCYYHGEVEGVPNSLVVLSTCHGLSGVVHMDDMHLAIDPVKNSSEGAHILYELDKPSPNSMCGVGESETVPAHMLLPMYYHLKRRKRAALATTSFVEMGIVVDNLRYVINTLNSTAVEVEAVQLANYADVMFRPLNIRIVLTSLTIWSQSNPIDVTVSSAGKVLGDFSTWRLNTKGLKRTDISHLLIGHGSFSGVLGMAFIGTVCSPSYGSSLSTLPSGASLSSHATVFAHEVGHVLGMGHDDSCAGNYIMHSTDMGAQTFSSCSSNDFESLILRGGGMCLRNPPDPNQVLSIPVCGNKIVDQGEECDCGTVQECTDRCCNPSTCKLTQGSQCAQGLCCQDCQFKVAGTPCRLANNYCDLPEYCNGTYGLCPVDVYKMNGYSCNNSKSYCFNGVCQIYDAQCQDLFGTGTTKSVDECFQIANMEGNVFGNCGTNSNGGYVKCSSADVMCGKLVCTGVNPNAILNGFVTTFYSTNRNVCFNADYRLGSDVPDPGMVQDGTSCDQGKACFNHACVNASNLGYTCDTKVKCNDNGVCNNKGNCHCDDGWAPPSCDHRGYGGSIDSGPAHIDTSLRDGLLIFFLLVLPILILITVMVIKRDALRRRFCRRKRSSRANPQPATNKNVNKPPGNASKNQPRTNFTDVFTISHNLPQRPKPPVNNPPPPLRPPPPRPPAAPQDYWHANLYK</sequence>
<dbReference type="Proteomes" id="UP000694569">
    <property type="component" value="Unplaced"/>
</dbReference>
<feature type="region of interest" description="Disordered" evidence="9">
    <location>
        <begin position="746"/>
        <end position="825"/>
    </location>
</feature>
<keyword evidence="8" id="KW-0479">Metal-binding</keyword>
<dbReference type="InterPro" id="IPR000742">
    <property type="entry name" value="EGF"/>
</dbReference>
<reference evidence="15" key="2">
    <citation type="submission" date="2025-09" db="UniProtKB">
        <authorList>
            <consortium name="Ensembl"/>
        </authorList>
    </citation>
    <scope>IDENTIFICATION</scope>
</reference>
<dbReference type="Pfam" id="PF01562">
    <property type="entry name" value="Pep_M12B_propep"/>
    <property type="match status" value="1"/>
</dbReference>
<dbReference type="PROSITE" id="PS50215">
    <property type="entry name" value="ADAM_MEPRO"/>
    <property type="match status" value="1"/>
</dbReference>
<keyword evidence="7" id="KW-0245">EGF-like domain</keyword>
<name>A0A8C5R2N5_9ANUR</name>
<feature type="domain" description="EGF-like" evidence="12">
    <location>
        <begin position="659"/>
        <end position="693"/>
    </location>
</feature>
<dbReference type="InterPro" id="IPR006586">
    <property type="entry name" value="ADAM_Cys-rich"/>
</dbReference>
<feature type="disulfide bond" evidence="7">
    <location>
        <begin position="683"/>
        <end position="692"/>
    </location>
</feature>
<evidence type="ECO:0000259" key="13">
    <source>
        <dbReference type="PROSITE" id="PS50214"/>
    </source>
</evidence>
<proteinExistence type="predicted"/>
<feature type="signal peptide" evidence="11">
    <location>
        <begin position="1"/>
        <end position="24"/>
    </location>
</feature>
<feature type="active site" evidence="8">
    <location>
        <position position="373"/>
    </location>
</feature>
<feature type="transmembrane region" description="Helical" evidence="10">
    <location>
        <begin position="715"/>
        <end position="735"/>
    </location>
</feature>
<dbReference type="Ensembl" id="ENSLLET00000048466.1">
    <property type="protein sequence ID" value="ENSLLEP00000046623.1"/>
    <property type="gene ID" value="ENSLLEG00000029534.1"/>
</dbReference>
<keyword evidence="5 7" id="KW-1015">Disulfide bond</keyword>
<dbReference type="InterPro" id="IPR034027">
    <property type="entry name" value="Reprolysin_adamalysin"/>
</dbReference>
<evidence type="ECO:0008006" key="17">
    <source>
        <dbReference type="Google" id="ProtNLM"/>
    </source>
</evidence>
<protein>
    <recommendedName>
        <fullName evidence="17">Disintegrin and metalloproteinase domain-containing protein 9-like</fullName>
    </recommendedName>
</protein>
<dbReference type="Pfam" id="PF08516">
    <property type="entry name" value="ADAM_CR"/>
    <property type="match status" value="1"/>
</dbReference>
<evidence type="ECO:0000256" key="8">
    <source>
        <dbReference type="PROSITE-ProRule" id="PRU00276"/>
    </source>
</evidence>
<dbReference type="GeneTree" id="ENSGT00940000166847"/>
<accession>A0A8C5R2N5</accession>
<evidence type="ECO:0000259" key="14">
    <source>
        <dbReference type="PROSITE" id="PS50215"/>
    </source>
</evidence>
<keyword evidence="3 10" id="KW-1133">Transmembrane helix</keyword>
<feature type="disulfide bond" evidence="6">
    <location>
        <begin position="492"/>
        <end position="512"/>
    </location>
</feature>
<evidence type="ECO:0000256" key="9">
    <source>
        <dbReference type="SAM" id="MobiDB-lite"/>
    </source>
</evidence>
<dbReference type="PROSITE" id="PS00427">
    <property type="entry name" value="DISINTEGRIN_1"/>
    <property type="match status" value="1"/>
</dbReference>
<dbReference type="GO" id="GO:0046872">
    <property type="term" value="F:metal ion binding"/>
    <property type="evidence" value="ECO:0007669"/>
    <property type="project" value="UniProtKB-KW"/>
</dbReference>
<evidence type="ECO:0000256" key="7">
    <source>
        <dbReference type="PROSITE-ProRule" id="PRU00076"/>
    </source>
</evidence>
<dbReference type="InterPro" id="IPR036436">
    <property type="entry name" value="Disintegrin_dom_sf"/>
</dbReference>
<dbReference type="FunFam" id="4.10.70.10:FF:000001">
    <property type="entry name" value="Disintegrin and metalloproteinase domain-containing protein 22"/>
    <property type="match status" value="1"/>
</dbReference>
<dbReference type="Gene3D" id="4.10.70.10">
    <property type="entry name" value="Disintegrin domain"/>
    <property type="match status" value="1"/>
</dbReference>
<dbReference type="Pfam" id="PF01421">
    <property type="entry name" value="Reprolysin"/>
    <property type="match status" value="1"/>
</dbReference>
<dbReference type="InterPro" id="IPR018358">
    <property type="entry name" value="Disintegrin_CS"/>
</dbReference>
<dbReference type="GO" id="GO:0006508">
    <property type="term" value="P:proteolysis"/>
    <property type="evidence" value="ECO:0007669"/>
    <property type="project" value="InterPro"/>
</dbReference>
<dbReference type="PRINTS" id="PR00289">
    <property type="entry name" value="DISINTEGRIN"/>
</dbReference>
<keyword evidence="2 10" id="KW-0812">Transmembrane</keyword>
<evidence type="ECO:0000256" key="10">
    <source>
        <dbReference type="SAM" id="Phobius"/>
    </source>
</evidence>
<evidence type="ECO:0000259" key="12">
    <source>
        <dbReference type="PROSITE" id="PS50026"/>
    </source>
</evidence>
<dbReference type="SMART" id="SM00050">
    <property type="entry name" value="DISIN"/>
    <property type="match status" value="1"/>
</dbReference>
<feature type="domain" description="Disintegrin" evidence="13">
    <location>
        <begin position="434"/>
        <end position="520"/>
    </location>
</feature>
<dbReference type="GO" id="GO:0005886">
    <property type="term" value="C:plasma membrane"/>
    <property type="evidence" value="ECO:0007669"/>
    <property type="project" value="TreeGrafter"/>
</dbReference>
<feature type="binding site" evidence="8">
    <location>
        <position position="376"/>
    </location>
    <ligand>
        <name>Zn(2+)</name>
        <dbReference type="ChEBI" id="CHEBI:29105"/>
        <note>catalytic</note>
    </ligand>
</feature>
<dbReference type="InterPro" id="IPR002870">
    <property type="entry name" value="Peptidase_M12B_N"/>
</dbReference>
<dbReference type="SUPFAM" id="SSF57552">
    <property type="entry name" value="Blood coagulation inhibitor (disintegrin)"/>
    <property type="match status" value="1"/>
</dbReference>
<feature type="domain" description="Peptidase M12B" evidence="14">
    <location>
        <begin position="235"/>
        <end position="426"/>
    </location>
</feature>
<dbReference type="SUPFAM" id="SSF55486">
    <property type="entry name" value="Metalloproteases ('zincins'), catalytic domain"/>
    <property type="match status" value="1"/>
</dbReference>
<dbReference type="SMART" id="SM00608">
    <property type="entry name" value="ACR"/>
    <property type="match status" value="1"/>
</dbReference>
<dbReference type="InterPro" id="IPR024079">
    <property type="entry name" value="MetalloPept_cat_dom_sf"/>
</dbReference>
<evidence type="ECO:0000256" key="1">
    <source>
        <dbReference type="ARBA" id="ARBA00004479"/>
    </source>
</evidence>
<dbReference type="CDD" id="cd04269">
    <property type="entry name" value="ZnMc_adamalysin_II_like"/>
    <property type="match status" value="1"/>
</dbReference>
<evidence type="ECO:0000256" key="6">
    <source>
        <dbReference type="PROSITE-ProRule" id="PRU00068"/>
    </source>
</evidence>
<dbReference type="GO" id="GO:0004222">
    <property type="term" value="F:metalloendopeptidase activity"/>
    <property type="evidence" value="ECO:0007669"/>
    <property type="project" value="InterPro"/>
</dbReference>
<dbReference type="InterPro" id="IPR001590">
    <property type="entry name" value="Peptidase_M12B"/>
</dbReference>
<organism evidence="15 16">
    <name type="scientific">Leptobrachium leishanense</name>
    <name type="common">Leishan spiny toad</name>
    <dbReference type="NCBI Taxonomy" id="445787"/>
    <lineage>
        <taxon>Eukaryota</taxon>
        <taxon>Metazoa</taxon>
        <taxon>Chordata</taxon>
        <taxon>Craniata</taxon>
        <taxon>Vertebrata</taxon>
        <taxon>Euteleostomi</taxon>
        <taxon>Amphibia</taxon>
        <taxon>Batrachia</taxon>
        <taxon>Anura</taxon>
        <taxon>Pelobatoidea</taxon>
        <taxon>Megophryidae</taxon>
        <taxon>Leptobrachium</taxon>
    </lineage>
</organism>
<dbReference type="PANTHER" id="PTHR11905:SF122">
    <property type="entry name" value="DISINTEGRIN AND METALLOPROTEINASE DOMAIN-CONTAINING PROTEIN 9"/>
    <property type="match status" value="1"/>
</dbReference>
<dbReference type="OrthoDB" id="5951731at2759"/>
<keyword evidence="16" id="KW-1185">Reference proteome</keyword>
<keyword evidence="8" id="KW-0862">Zinc</keyword>
<dbReference type="Pfam" id="PF00200">
    <property type="entry name" value="Disintegrin"/>
    <property type="match status" value="1"/>
</dbReference>
<keyword evidence="11" id="KW-0732">Signal</keyword>
<evidence type="ECO:0000256" key="2">
    <source>
        <dbReference type="ARBA" id="ARBA00022692"/>
    </source>
</evidence>
<dbReference type="PROSITE" id="PS01186">
    <property type="entry name" value="EGF_2"/>
    <property type="match status" value="1"/>
</dbReference>
<dbReference type="PROSITE" id="PS50026">
    <property type="entry name" value="EGF_3"/>
    <property type="match status" value="1"/>
</dbReference>
<feature type="binding site" evidence="8">
    <location>
        <position position="372"/>
    </location>
    <ligand>
        <name>Zn(2+)</name>
        <dbReference type="ChEBI" id="CHEBI:29105"/>
        <note>catalytic</note>
    </ligand>
</feature>
<reference evidence="15" key="1">
    <citation type="submission" date="2025-08" db="UniProtKB">
        <authorList>
            <consortium name="Ensembl"/>
        </authorList>
    </citation>
    <scope>IDENTIFICATION</scope>
</reference>
<evidence type="ECO:0000256" key="3">
    <source>
        <dbReference type="ARBA" id="ARBA00022989"/>
    </source>
</evidence>
<evidence type="ECO:0000256" key="11">
    <source>
        <dbReference type="SAM" id="SignalP"/>
    </source>
</evidence>